<dbReference type="SUPFAM" id="SSF50022">
    <property type="entry name" value="ISP domain"/>
    <property type="match status" value="1"/>
</dbReference>
<gene>
    <name evidence="8" type="ORF">SAMN04488519_10598</name>
</gene>
<evidence type="ECO:0000256" key="4">
    <source>
        <dbReference type="ARBA" id="ARBA00023014"/>
    </source>
</evidence>
<dbReference type="Gene3D" id="2.102.10.10">
    <property type="entry name" value="Rieske [2Fe-2S] iron-sulphur domain"/>
    <property type="match status" value="1"/>
</dbReference>
<dbReference type="GO" id="GO:0046872">
    <property type="term" value="F:metal ion binding"/>
    <property type="evidence" value="ECO:0007669"/>
    <property type="project" value="UniProtKB-KW"/>
</dbReference>
<comment type="similarity">
    <text evidence="6">Belongs to the bacterial ring-hydroxylating dioxygenase ferredoxin component family.</text>
</comment>
<dbReference type="RefSeq" id="WP_091653301.1">
    <property type="nucleotide sequence ID" value="NZ_FOVW01000005.1"/>
</dbReference>
<dbReference type="GO" id="GO:0051213">
    <property type="term" value="F:dioxygenase activity"/>
    <property type="evidence" value="ECO:0007669"/>
    <property type="project" value="UniProtKB-KW"/>
</dbReference>
<evidence type="ECO:0000256" key="6">
    <source>
        <dbReference type="ARBA" id="ARBA00038001"/>
    </source>
</evidence>
<proteinExistence type="inferred from homology"/>
<dbReference type="PANTHER" id="PTHR21496:SF0">
    <property type="entry name" value="RIESKE DOMAIN-CONTAINING PROTEIN"/>
    <property type="match status" value="1"/>
</dbReference>
<evidence type="ECO:0000256" key="5">
    <source>
        <dbReference type="ARBA" id="ARBA00034078"/>
    </source>
</evidence>
<keyword evidence="4" id="KW-0411">Iron-sulfur</keyword>
<keyword evidence="9" id="KW-1185">Reference proteome</keyword>
<keyword evidence="1" id="KW-0001">2Fe-2S</keyword>
<name>A0A1I5FZ12_9BACT</name>
<protein>
    <submittedName>
        <fullName evidence="8">Ferredoxin subunit of nitrite reductase or a ring-hydroxylating dioxygenase</fullName>
    </submittedName>
</protein>
<reference evidence="9" key="1">
    <citation type="submission" date="2016-10" db="EMBL/GenBank/DDBJ databases">
        <authorList>
            <person name="Varghese N."/>
            <person name="Submissions S."/>
        </authorList>
    </citation>
    <scope>NUCLEOTIDE SEQUENCE [LARGE SCALE GENOMIC DNA]</scope>
    <source>
        <strain evidence="9">DSM 15282</strain>
    </source>
</reference>
<evidence type="ECO:0000259" key="7">
    <source>
        <dbReference type="PROSITE" id="PS51296"/>
    </source>
</evidence>
<dbReference type="InterPro" id="IPR017941">
    <property type="entry name" value="Rieske_2Fe-2S"/>
</dbReference>
<evidence type="ECO:0000313" key="9">
    <source>
        <dbReference type="Proteomes" id="UP000199564"/>
    </source>
</evidence>
<dbReference type="AlphaFoldDB" id="A0A1I5FZ12"/>
<keyword evidence="8" id="KW-0223">Dioxygenase</keyword>
<dbReference type="InterPro" id="IPR036922">
    <property type="entry name" value="Rieske_2Fe-2S_sf"/>
</dbReference>
<dbReference type="Pfam" id="PF00355">
    <property type="entry name" value="Rieske"/>
    <property type="match status" value="1"/>
</dbReference>
<dbReference type="CDD" id="cd03467">
    <property type="entry name" value="Rieske"/>
    <property type="match status" value="1"/>
</dbReference>
<evidence type="ECO:0000256" key="3">
    <source>
        <dbReference type="ARBA" id="ARBA00023004"/>
    </source>
</evidence>
<dbReference type="Proteomes" id="UP000199564">
    <property type="component" value="Unassembled WGS sequence"/>
</dbReference>
<keyword evidence="2" id="KW-0479">Metal-binding</keyword>
<dbReference type="PROSITE" id="PS51296">
    <property type="entry name" value="RIESKE"/>
    <property type="match status" value="1"/>
</dbReference>
<feature type="domain" description="Rieske" evidence="7">
    <location>
        <begin position="8"/>
        <end position="104"/>
    </location>
</feature>
<dbReference type="PANTHER" id="PTHR21496">
    <property type="entry name" value="FERREDOXIN-RELATED"/>
    <property type="match status" value="1"/>
</dbReference>
<organism evidence="8 9">
    <name type="scientific">Algoriphagus ornithinivorans</name>
    <dbReference type="NCBI Taxonomy" id="226506"/>
    <lineage>
        <taxon>Bacteria</taxon>
        <taxon>Pseudomonadati</taxon>
        <taxon>Bacteroidota</taxon>
        <taxon>Cytophagia</taxon>
        <taxon>Cytophagales</taxon>
        <taxon>Cyclobacteriaceae</taxon>
        <taxon>Algoriphagus</taxon>
    </lineage>
</organism>
<comment type="cofactor">
    <cofactor evidence="5">
        <name>[2Fe-2S] cluster</name>
        <dbReference type="ChEBI" id="CHEBI:190135"/>
    </cofactor>
</comment>
<accession>A0A1I5FZ12</accession>
<keyword evidence="3" id="KW-0408">Iron</keyword>
<dbReference type="EMBL" id="FOVW01000005">
    <property type="protein sequence ID" value="SFO28461.1"/>
    <property type="molecule type" value="Genomic_DNA"/>
</dbReference>
<keyword evidence="8" id="KW-0560">Oxidoreductase</keyword>
<dbReference type="GO" id="GO:0051537">
    <property type="term" value="F:2 iron, 2 sulfur cluster binding"/>
    <property type="evidence" value="ECO:0007669"/>
    <property type="project" value="UniProtKB-KW"/>
</dbReference>
<dbReference type="STRING" id="226506.SAMN04488519_10598"/>
<sequence length="109" mass="12159">MKEFTVGNSQDQVISLFPERVIKRVALGEKILGVMRVGMEFYAFENSCPHRGASLLQANINGQGEIICPLHQYRFDLKTGQVKAGYCRDLEVFPAILTEDGLKITVPDS</sequence>
<evidence type="ECO:0000256" key="2">
    <source>
        <dbReference type="ARBA" id="ARBA00022723"/>
    </source>
</evidence>
<evidence type="ECO:0000256" key="1">
    <source>
        <dbReference type="ARBA" id="ARBA00022714"/>
    </source>
</evidence>
<evidence type="ECO:0000313" key="8">
    <source>
        <dbReference type="EMBL" id="SFO28461.1"/>
    </source>
</evidence>